<dbReference type="InterPro" id="IPR017441">
    <property type="entry name" value="Protein_kinase_ATP_BS"/>
</dbReference>
<dbReference type="SMART" id="SM00467">
    <property type="entry name" value="GS"/>
    <property type="match status" value="1"/>
</dbReference>
<evidence type="ECO:0000256" key="4">
    <source>
        <dbReference type="ARBA" id="ARBA00009605"/>
    </source>
</evidence>
<evidence type="ECO:0000256" key="13">
    <source>
        <dbReference type="ARBA" id="ARBA00022840"/>
    </source>
</evidence>
<feature type="domain" description="Protein kinase" evidence="21">
    <location>
        <begin position="152"/>
        <end position="443"/>
    </location>
</feature>
<dbReference type="PROSITE" id="PS50011">
    <property type="entry name" value="PROTEIN_KINASE_DOM"/>
    <property type="match status" value="1"/>
</dbReference>
<dbReference type="Gene3D" id="1.10.510.10">
    <property type="entry name" value="Transferase(Phosphotransferase) domain 1"/>
    <property type="match status" value="1"/>
</dbReference>
<keyword evidence="6 19" id="KW-0723">Serine/threonine-protein kinase</keyword>
<evidence type="ECO:0000256" key="18">
    <source>
        <dbReference type="PROSITE-ProRule" id="PRU10141"/>
    </source>
</evidence>
<evidence type="ECO:0000256" key="9">
    <source>
        <dbReference type="ARBA" id="ARBA00022723"/>
    </source>
</evidence>
<evidence type="ECO:0000256" key="6">
    <source>
        <dbReference type="ARBA" id="ARBA00022527"/>
    </source>
</evidence>
<dbReference type="AlphaFoldDB" id="A0A9P0DTR9"/>
<evidence type="ECO:0000256" key="5">
    <source>
        <dbReference type="ARBA" id="ARBA00012401"/>
    </source>
</evidence>
<keyword evidence="16 20" id="KW-0472">Membrane</keyword>
<dbReference type="PANTHER" id="PTHR23255:SF68">
    <property type="entry name" value="RECEPTOR PROTEIN SERINE_THREONINE KINASE"/>
    <property type="match status" value="1"/>
</dbReference>
<dbReference type="PROSITE" id="PS51256">
    <property type="entry name" value="GS"/>
    <property type="match status" value="1"/>
</dbReference>
<dbReference type="SMART" id="SM00220">
    <property type="entry name" value="S_TKc"/>
    <property type="match status" value="1"/>
</dbReference>
<gene>
    <name evidence="23" type="ORF">PHAECO_LOCUS7888</name>
</gene>
<dbReference type="InterPro" id="IPR045860">
    <property type="entry name" value="Snake_toxin-like_sf"/>
</dbReference>
<dbReference type="GO" id="GO:0046872">
    <property type="term" value="F:metal ion binding"/>
    <property type="evidence" value="ECO:0007669"/>
    <property type="project" value="UniProtKB-KW"/>
</dbReference>
<evidence type="ECO:0000256" key="20">
    <source>
        <dbReference type="SAM" id="Phobius"/>
    </source>
</evidence>
<keyword evidence="24" id="KW-1185">Reference proteome</keyword>
<comment type="subcellular location">
    <subcellularLocation>
        <location evidence="3">Membrane</location>
        <topology evidence="3">Single-pass type I membrane protein</topology>
    </subcellularLocation>
</comment>
<feature type="transmembrane region" description="Helical" evidence="20">
    <location>
        <begin position="60"/>
        <end position="83"/>
    </location>
</feature>
<dbReference type="GO" id="GO:0004675">
    <property type="term" value="F:transmembrane receptor protein serine/threonine kinase activity"/>
    <property type="evidence" value="ECO:0007669"/>
    <property type="project" value="UniProtKB-EC"/>
</dbReference>
<dbReference type="GO" id="GO:0043235">
    <property type="term" value="C:receptor complex"/>
    <property type="evidence" value="ECO:0007669"/>
    <property type="project" value="TreeGrafter"/>
</dbReference>
<keyword evidence="10" id="KW-0732">Signal</keyword>
<dbReference type="SUPFAM" id="SSF56112">
    <property type="entry name" value="Protein kinase-like (PK-like)"/>
    <property type="match status" value="1"/>
</dbReference>
<evidence type="ECO:0000256" key="1">
    <source>
        <dbReference type="ARBA" id="ARBA00001936"/>
    </source>
</evidence>
<dbReference type="GO" id="GO:0005524">
    <property type="term" value="F:ATP binding"/>
    <property type="evidence" value="ECO:0007669"/>
    <property type="project" value="UniProtKB-UniRule"/>
</dbReference>
<evidence type="ECO:0000256" key="8">
    <source>
        <dbReference type="ARBA" id="ARBA00022692"/>
    </source>
</evidence>
<dbReference type="FunFam" id="1.10.510.10:FF:000018">
    <property type="entry name" value="Receptor protein serine/threonine kinase"/>
    <property type="match status" value="1"/>
</dbReference>
<dbReference type="InterPro" id="IPR000719">
    <property type="entry name" value="Prot_kinase_dom"/>
</dbReference>
<dbReference type="InterPro" id="IPR003605">
    <property type="entry name" value="GS_dom"/>
</dbReference>
<comment type="cofactor">
    <cofactor evidence="1">
        <name>Mn(2+)</name>
        <dbReference type="ChEBI" id="CHEBI:29035"/>
    </cofactor>
</comment>
<evidence type="ECO:0000256" key="3">
    <source>
        <dbReference type="ARBA" id="ARBA00004479"/>
    </source>
</evidence>
<keyword evidence="12" id="KW-0418">Kinase</keyword>
<comment type="similarity">
    <text evidence="4">Belongs to the protein kinase superfamily. TKL Ser/Thr protein kinase family. TGFB receptor subfamily.</text>
</comment>
<comment type="cofactor">
    <cofactor evidence="2">
        <name>Mg(2+)</name>
        <dbReference type="ChEBI" id="CHEBI:18420"/>
    </cofactor>
</comment>
<dbReference type="OrthoDB" id="6730561at2759"/>
<evidence type="ECO:0000256" key="19">
    <source>
        <dbReference type="RuleBase" id="RU000304"/>
    </source>
</evidence>
<proteinExistence type="inferred from homology"/>
<dbReference type="GO" id="GO:0071363">
    <property type="term" value="P:cellular response to growth factor stimulus"/>
    <property type="evidence" value="ECO:0007669"/>
    <property type="project" value="TreeGrafter"/>
</dbReference>
<protein>
    <recommendedName>
        <fullName evidence="5">receptor protein serine/threonine kinase</fullName>
        <ecNumber evidence="5">2.7.11.30</ecNumber>
    </recommendedName>
</protein>
<dbReference type="Pfam" id="PF00069">
    <property type="entry name" value="Pkinase"/>
    <property type="match status" value="1"/>
</dbReference>
<keyword evidence="15 20" id="KW-1133">Transmembrane helix</keyword>
<accession>A0A9P0DTR9</accession>
<evidence type="ECO:0000256" key="10">
    <source>
        <dbReference type="ARBA" id="ARBA00022729"/>
    </source>
</evidence>
<sequence length="456" mass="51112">MSFGCQPDAQMAVLQCKGSLIPHLDSKNIECCNNADFCNKDLYPMYTIESSPSLHQTLPYISLAASFGVSLLILSIASAILLAKYRKAVAKNRQVEAEEATAGDGNVEEEKGAVEPCAELKLPANLAQLIEQSSGSGSGLPLMVQRTIAKQVEMERVIGKGRYGEVWLAKWRGEKVAAKIFFTIEEKSWIRETGVYQSVLMRHDNLLGFIAADIKGTGSWTQMLLITDYHEHGSLFDYLKTHTLNPDSLLLMAWSISRGLTHLHTEIYGVHGKPSIAHRDIKSKNILVKLNGECCIADFGLAVKFEANRNKIDLPGTEKSGTKRYMAPEILDGTMDIQNFDSHKMTDIYAFALVLWEMSSRCCFGCYEAIPYQIPFQDAVPSDPSFEEMRQVVCIEKVRPNIPPVWKTHEIMNIMMKTMQEMWHENPGVRLTALRIKKTLSRLKPSEDSVLNIMSD</sequence>
<dbReference type="InterPro" id="IPR011009">
    <property type="entry name" value="Kinase-like_dom_sf"/>
</dbReference>
<name>A0A9P0DTR9_PHACE</name>
<dbReference type="Pfam" id="PF08515">
    <property type="entry name" value="TGF_beta_GS"/>
    <property type="match status" value="1"/>
</dbReference>
<dbReference type="Gene3D" id="2.10.60.10">
    <property type="entry name" value="CD59"/>
    <property type="match status" value="1"/>
</dbReference>
<dbReference type="Gene3D" id="3.30.200.20">
    <property type="entry name" value="Phosphorylase Kinase, domain 1"/>
    <property type="match status" value="1"/>
</dbReference>
<keyword evidence="7" id="KW-0808">Transferase</keyword>
<evidence type="ECO:0000256" key="12">
    <source>
        <dbReference type="ARBA" id="ARBA00022777"/>
    </source>
</evidence>
<keyword evidence="17" id="KW-0675">Receptor</keyword>
<reference evidence="23" key="1">
    <citation type="submission" date="2022-01" db="EMBL/GenBank/DDBJ databases">
        <authorList>
            <person name="King R."/>
        </authorList>
    </citation>
    <scope>NUCLEOTIDE SEQUENCE</scope>
</reference>
<dbReference type="PROSITE" id="PS00108">
    <property type="entry name" value="PROTEIN_KINASE_ST"/>
    <property type="match status" value="1"/>
</dbReference>
<evidence type="ECO:0000313" key="23">
    <source>
        <dbReference type="EMBL" id="CAH1163075.1"/>
    </source>
</evidence>
<keyword evidence="11 18" id="KW-0547">Nucleotide-binding</keyword>
<dbReference type="GO" id="GO:0005886">
    <property type="term" value="C:plasma membrane"/>
    <property type="evidence" value="ECO:0007669"/>
    <property type="project" value="TreeGrafter"/>
</dbReference>
<dbReference type="InterPro" id="IPR000333">
    <property type="entry name" value="TGFB_receptor"/>
</dbReference>
<dbReference type="InterPro" id="IPR008271">
    <property type="entry name" value="Ser/Thr_kinase_AS"/>
</dbReference>
<dbReference type="PANTHER" id="PTHR23255">
    <property type="entry name" value="TRANSFORMING GROWTH FACTOR-BETA RECEPTOR TYPE I AND II"/>
    <property type="match status" value="1"/>
</dbReference>
<dbReference type="CDD" id="cd14056">
    <property type="entry name" value="STKc_TGFbR_I"/>
    <property type="match status" value="1"/>
</dbReference>
<evidence type="ECO:0000256" key="11">
    <source>
        <dbReference type="ARBA" id="ARBA00022741"/>
    </source>
</evidence>
<evidence type="ECO:0000256" key="16">
    <source>
        <dbReference type="ARBA" id="ARBA00023136"/>
    </source>
</evidence>
<evidence type="ECO:0000313" key="24">
    <source>
        <dbReference type="Proteomes" id="UP001153737"/>
    </source>
</evidence>
<dbReference type="PROSITE" id="PS00107">
    <property type="entry name" value="PROTEIN_KINASE_ATP"/>
    <property type="match status" value="1"/>
</dbReference>
<evidence type="ECO:0000259" key="22">
    <source>
        <dbReference type="PROSITE" id="PS51256"/>
    </source>
</evidence>
<dbReference type="EC" id="2.7.11.30" evidence="5"/>
<feature type="binding site" evidence="18">
    <location>
        <position position="179"/>
    </location>
    <ligand>
        <name>ATP</name>
        <dbReference type="ChEBI" id="CHEBI:30616"/>
    </ligand>
</feature>
<dbReference type="EMBL" id="OU896710">
    <property type="protein sequence ID" value="CAH1163075.1"/>
    <property type="molecule type" value="Genomic_DNA"/>
</dbReference>
<evidence type="ECO:0000256" key="14">
    <source>
        <dbReference type="ARBA" id="ARBA00022842"/>
    </source>
</evidence>
<evidence type="ECO:0000256" key="15">
    <source>
        <dbReference type="ARBA" id="ARBA00022989"/>
    </source>
</evidence>
<evidence type="ECO:0000256" key="7">
    <source>
        <dbReference type="ARBA" id="ARBA00022679"/>
    </source>
</evidence>
<keyword evidence="14" id="KW-0460">Magnesium</keyword>
<evidence type="ECO:0000259" key="21">
    <source>
        <dbReference type="PROSITE" id="PS50011"/>
    </source>
</evidence>
<reference evidence="23" key="2">
    <citation type="submission" date="2022-10" db="EMBL/GenBank/DDBJ databases">
        <authorList>
            <consortium name="ENA_rothamsted_submissions"/>
            <consortium name="culmorum"/>
            <person name="King R."/>
        </authorList>
    </citation>
    <scope>NUCLEOTIDE SEQUENCE</scope>
</reference>
<organism evidence="23 24">
    <name type="scientific">Phaedon cochleariae</name>
    <name type="common">Mustard beetle</name>
    <dbReference type="NCBI Taxonomy" id="80249"/>
    <lineage>
        <taxon>Eukaryota</taxon>
        <taxon>Metazoa</taxon>
        <taxon>Ecdysozoa</taxon>
        <taxon>Arthropoda</taxon>
        <taxon>Hexapoda</taxon>
        <taxon>Insecta</taxon>
        <taxon>Pterygota</taxon>
        <taxon>Neoptera</taxon>
        <taxon>Endopterygota</taxon>
        <taxon>Coleoptera</taxon>
        <taxon>Polyphaga</taxon>
        <taxon>Cucujiformia</taxon>
        <taxon>Chrysomeloidea</taxon>
        <taxon>Chrysomelidae</taxon>
        <taxon>Chrysomelinae</taxon>
        <taxon>Chrysomelini</taxon>
        <taxon>Phaedon</taxon>
    </lineage>
</organism>
<keyword evidence="8 20" id="KW-0812">Transmembrane</keyword>
<evidence type="ECO:0000256" key="17">
    <source>
        <dbReference type="ARBA" id="ARBA00023170"/>
    </source>
</evidence>
<keyword evidence="13 18" id="KW-0067">ATP-binding</keyword>
<keyword evidence="9" id="KW-0479">Metal-binding</keyword>
<dbReference type="Proteomes" id="UP001153737">
    <property type="component" value="Chromosome 4"/>
</dbReference>
<evidence type="ECO:0000256" key="2">
    <source>
        <dbReference type="ARBA" id="ARBA00001946"/>
    </source>
</evidence>
<feature type="domain" description="GS" evidence="22">
    <location>
        <begin position="124"/>
        <end position="151"/>
    </location>
</feature>